<accession>A0A0R3RYA1</accession>
<sequence>MSQRYTYTIEPLEGREFIQRNFVTLPEKAFKYSNRAVSLNERFSIIERGYILVPEAKNTKHNFQRNVRLVPCVRTVSNEQAQQKISNAVKTKTKK</sequence>
<proteinExistence type="predicted"/>
<dbReference type="WBParaSite" id="EEL_0000724901-mRNA-1">
    <property type="protein sequence ID" value="EEL_0000724901-mRNA-1"/>
    <property type="gene ID" value="EEL_0000724901"/>
</dbReference>
<reference evidence="2" key="1">
    <citation type="submission" date="2017-02" db="UniProtKB">
        <authorList>
            <consortium name="WormBaseParasite"/>
        </authorList>
    </citation>
    <scope>IDENTIFICATION</scope>
</reference>
<name>A0A0R3RYA1_9BILA</name>
<keyword evidence="1" id="KW-1185">Reference proteome</keyword>
<organism evidence="1 2">
    <name type="scientific">Elaeophora elaphi</name>
    <dbReference type="NCBI Taxonomy" id="1147741"/>
    <lineage>
        <taxon>Eukaryota</taxon>
        <taxon>Metazoa</taxon>
        <taxon>Ecdysozoa</taxon>
        <taxon>Nematoda</taxon>
        <taxon>Chromadorea</taxon>
        <taxon>Rhabditida</taxon>
        <taxon>Spirurina</taxon>
        <taxon>Spiruromorpha</taxon>
        <taxon>Filarioidea</taxon>
        <taxon>Onchocercidae</taxon>
        <taxon>Elaeophora</taxon>
    </lineage>
</organism>
<dbReference type="AlphaFoldDB" id="A0A0R3RYA1"/>
<dbReference type="Proteomes" id="UP000050640">
    <property type="component" value="Unplaced"/>
</dbReference>
<protein>
    <submittedName>
        <fullName evidence="2">Transposase</fullName>
    </submittedName>
</protein>
<evidence type="ECO:0000313" key="2">
    <source>
        <dbReference type="WBParaSite" id="EEL_0000724901-mRNA-1"/>
    </source>
</evidence>
<evidence type="ECO:0000313" key="1">
    <source>
        <dbReference type="Proteomes" id="UP000050640"/>
    </source>
</evidence>